<dbReference type="PROSITE" id="PS50977">
    <property type="entry name" value="HTH_TETR_2"/>
    <property type="match status" value="1"/>
</dbReference>
<proteinExistence type="predicted"/>
<reference evidence="6 7" key="1">
    <citation type="submission" date="2019-06" db="EMBL/GenBank/DDBJ databases">
        <authorList>
            <person name="Livingstone P."/>
            <person name="Whitworth D."/>
        </authorList>
    </citation>
    <scope>NUCLEOTIDE SEQUENCE [LARGE SCALE GENOMIC DNA]</scope>
    <source>
        <strain evidence="6 7">AM401</strain>
    </source>
</reference>
<evidence type="ECO:0000259" key="5">
    <source>
        <dbReference type="PROSITE" id="PS50977"/>
    </source>
</evidence>
<dbReference type="InterPro" id="IPR009057">
    <property type="entry name" value="Homeodomain-like_sf"/>
</dbReference>
<keyword evidence="3" id="KW-0804">Transcription</keyword>
<name>A0A540X4N9_9BACT</name>
<evidence type="ECO:0000256" key="1">
    <source>
        <dbReference type="ARBA" id="ARBA00023015"/>
    </source>
</evidence>
<dbReference type="PANTHER" id="PTHR47506:SF1">
    <property type="entry name" value="HTH-TYPE TRANSCRIPTIONAL REGULATOR YJDC"/>
    <property type="match status" value="1"/>
</dbReference>
<organism evidence="6 7">
    <name type="scientific">Myxococcus llanfairpwllgwyngyllgogerychwyrndrobwllllantysiliogogogochensis</name>
    <dbReference type="NCBI Taxonomy" id="2590453"/>
    <lineage>
        <taxon>Bacteria</taxon>
        <taxon>Pseudomonadati</taxon>
        <taxon>Myxococcota</taxon>
        <taxon>Myxococcia</taxon>
        <taxon>Myxococcales</taxon>
        <taxon>Cystobacterineae</taxon>
        <taxon>Myxococcaceae</taxon>
        <taxon>Myxococcus</taxon>
    </lineage>
</organism>
<dbReference type="OrthoDB" id="270177at2"/>
<dbReference type="PROSITE" id="PS01081">
    <property type="entry name" value="HTH_TETR_1"/>
    <property type="match status" value="1"/>
</dbReference>
<evidence type="ECO:0000313" key="6">
    <source>
        <dbReference type="EMBL" id="TQF16200.1"/>
    </source>
</evidence>
<sequence length="213" mass="22967">MKSDIAPRPRPRGRPREFDETKALDLAVEVFWRLGYEGASVADLTGAMGITAPSLYAAFGSKEGLYRRVLERYQQGPGAHTWLALTEEPTARGAIERVLRESARAFTRRKQPPGCMISTGVLRCAEAHQPVADLVAGLRSNAVKLVRERIARGIAAGELPLETDAGALARYFGAVVQGMSIQAQDGASEAELLGLVEVAMRAWNGGAGRPRAR</sequence>
<dbReference type="InterPro" id="IPR023772">
    <property type="entry name" value="DNA-bd_HTH_TetR-type_CS"/>
</dbReference>
<dbReference type="RefSeq" id="WP_141642162.1">
    <property type="nucleotide sequence ID" value="NZ_VIFM01000028.1"/>
</dbReference>
<keyword evidence="2 4" id="KW-0238">DNA-binding</keyword>
<dbReference type="Pfam" id="PF00440">
    <property type="entry name" value="TetR_N"/>
    <property type="match status" value="1"/>
</dbReference>
<dbReference type="SUPFAM" id="SSF48498">
    <property type="entry name" value="Tetracyclin repressor-like, C-terminal domain"/>
    <property type="match status" value="1"/>
</dbReference>
<evidence type="ECO:0000256" key="2">
    <source>
        <dbReference type="ARBA" id="ARBA00023125"/>
    </source>
</evidence>
<protein>
    <submittedName>
        <fullName evidence="6">TetR/AcrR family transcriptional regulator</fullName>
    </submittedName>
</protein>
<dbReference type="Proteomes" id="UP000315369">
    <property type="component" value="Unassembled WGS sequence"/>
</dbReference>
<evidence type="ECO:0000256" key="3">
    <source>
        <dbReference type="ARBA" id="ARBA00023163"/>
    </source>
</evidence>
<evidence type="ECO:0000313" key="7">
    <source>
        <dbReference type="Proteomes" id="UP000315369"/>
    </source>
</evidence>
<gene>
    <name evidence="6" type="ORF">FJV41_09760</name>
</gene>
<dbReference type="SUPFAM" id="SSF46689">
    <property type="entry name" value="Homeodomain-like"/>
    <property type="match status" value="1"/>
</dbReference>
<evidence type="ECO:0000256" key="4">
    <source>
        <dbReference type="PROSITE-ProRule" id="PRU00335"/>
    </source>
</evidence>
<keyword evidence="7" id="KW-1185">Reference proteome</keyword>
<feature type="domain" description="HTH tetR-type" evidence="5">
    <location>
        <begin position="17"/>
        <end position="77"/>
    </location>
</feature>
<dbReference type="InterPro" id="IPR036271">
    <property type="entry name" value="Tet_transcr_reg_TetR-rel_C_sf"/>
</dbReference>
<accession>A0A540X4N9</accession>
<dbReference type="InterPro" id="IPR011075">
    <property type="entry name" value="TetR_C"/>
</dbReference>
<comment type="caution">
    <text evidence="6">The sequence shown here is derived from an EMBL/GenBank/DDBJ whole genome shotgun (WGS) entry which is preliminary data.</text>
</comment>
<dbReference type="Gene3D" id="1.10.10.60">
    <property type="entry name" value="Homeodomain-like"/>
    <property type="match status" value="1"/>
</dbReference>
<dbReference type="InterPro" id="IPR001647">
    <property type="entry name" value="HTH_TetR"/>
</dbReference>
<dbReference type="Pfam" id="PF16925">
    <property type="entry name" value="TetR_C_13"/>
    <property type="match status" value="1"/>
</dbReference>
<dbReference type="PANTHER" id="PTHR47506">
    <property type="entry name" value="TRANSCRIPTIONAL REGULATORY PROTEIN"/>
    <property type="match status" value="1"/>
</dbReference>
<dbReference type="GO" id="GO:0003677">
    <property type="term" value="F:DNA binding"/>
    <property type="evidence" value="ECO:0007669"/>
    <property type="project" value="UniProtKB-UniRule"/>
</dbReference>
<dbReference type="AlphaFoldDB" id="A0A540X4N9"/>
<keyword evidence="1" id="KW-0805">Transcription regulation</keyword>
<feature type="DNA-binding region" description="H-T-H motif" evidence="4">
    <location>
        <begin position="40"/>
        <end position="59"/>
    </location>
</feature>
<dbReference type="EMBL" id="VIFM01000028">
    <property type="protein sequence ID" value="TQF16200.1"/>
    <property type="molecule type" value="Genomic_DNA"/>
</dbReference>
<dbReference type="Gene3D" id="1.10.357.10">
    <property type="entry name" value="Tetracycline Repressor, domain 2"/>
    <property type="match status" value="1"/>
</dbReference>